<evidence type="ECO:0000313" key="5">
    <source>
        <dbReference type="Proteomes" id="UP000254794"/>
    </source>
</evidence>
<evidence type="ECO:0000256" key="3">
    <source>
        <dbReference type="RuleBase" id="RU000363"/>
    </source>
</evidence>
<dbReference type="PANTHER" id="PTHR43544">
    <property type="entry name" value="SHORT-CHAIN DEHYDROGENASE/REDUCTASE"/>
    <property type="match status" value="1"/>
</dbReference>
<dbReference type="EC" id="1.1.1.100" evidence="4"/>
<dbReference type="InterPro" id="IPR051468">
    <property type="entry name" value="Fungal_SecMetab_SDRs"/>
</dbReference>
<keyword evidence="5" id="KW-1185">Reference proteome</keyword>
<proteinExistence type="inferred from homology"/>
<evidence type="ECO:0000256" key="2">
    <source>
        <dbReference type="ARBA" id="ARBA00023002"/>
    </source>
</evidence>
<dbReference type="OrthoDB" id="9810734at2"/>
<dbReference type="SUPFAM" id="SSF51735">
    <property type="entry name" value="NAD(P)-binding Rossmann-fold domains"/>
    <property type="match status" value="1"/>
</dbReference>
<dbReference type="PANTHER" id="PTHR43544:SF7">
    <property type="entry name" value="NADB-LER2"/>
    <property type="match status" value="1"/>
</dbReference>
<dbReference type="Proteomes" id="UP000254794">
    <property type="component" value="Unassembled WGS sequence"/>
</dbReference>
<comment type="similarity">
    <text evidence="3">Belongs to the short-chain dehydrogenases/reductases (SDR) family.</text>
</comment>
<protein>
    <submittedName>
        <fullName evidence="4">Oxidoreductase</fullName>
        <ecNumber evidence="4">1.1.1.100</ecNumber>
        <ecNumber evidence="4">1.1.1.184</ecNumber>
    </submittedName>
</protein>
<dbReference type="PRINTS" id="PR00080">
    <property type="entry name" value="SDRFAMILY"/>
</dbReference>
<dbReference type="InterPro" id="IPR002347">
    <property type="entry name" value="SDR_fam"/>
</dbReference>
<dbReference type="Gene3D" id="3.40.50.720">
    <property type="entry name" value="NAD(P)-binding Rossmann-like Domain"/>
    <property type="match status" value="1"/>
</dbReference>
<dbReference type="GO" id="GO:0005737">
    <property type="term" value="C:cytoplasm"/>
    <property type="evidence" value="ECO:0007669"/>
    <property type="project" value="TreeGrafter"/>
</dbReference>
<dbReference type="EMBL" id="UGOD01000001">
    <property type="protein sequence ID" value="STX51236.1"/>
    <property type="molecule type" value="Genomic_DNA"/>
</dbReference>
<accession>A0A378JIV6</accession>
<dbReference type="PRINTS" id="PR00081">
    <property type="entry name" value="GDHRDH"/>
</dbReference>
<dbReference type="GO" id="GO:0004090">
    <property type="term" value="F:carbonyl reductase (NADPH) activity"/>
    <property type="evidence" value="ECO:0007669"/>
    <property type="project" value="UniProtKB-EC"/>
</dbReference>
<dbReference type="EC" id="1.1.1.184" evidence="4"/>
<organism evidence="4 5">
    <name type="scientific">Legionella busanensis</name>
    <dbReference type="NCBI Taxonomy" id="190655"/>
    <lineage>
        <taxon>Bacteria</taxon>
        <taxon>Pseudomonadati</taxon>
        <taxon>Pseudomonadota</taxon>
        <taxon>Gammaproteobacteria</taxon>
        <taxon>Legionellales</taxon>
        <taxon>Legionellaceae</taxon>
        <taxon>Legionella</taxon>
    </lineage>
</organism>
<dbReference type="InterPro" id="IPR036291">
    <property type="entry name" value="NAD(P)-bd_dom_sf"/>
</dbReference>
<dbReference type="AlphaFoldDB" id="A0A378JIV6"/>
<evidence type="ECO:0000313" key="4">
    <source>
        <dbReference type="EMBL" id="STX51236.1"/>
    </source>
</evidence>
<keyword evidence="2 4" id="KW-0560">Oxidoreductase</keyword>
<dbReference type="RefSeq" id="WP_115330884.1">
    <property type="nucleotide sequence ID" value="NZ_CAAAHP010000001.1"/>
</dbReference>
<sequence>MKKTLITGASRGIGLETAKLFLEKGWEVIGTSTTGHCKFKHPGLTIYALNLANSQSIKHFVNQLDSIDVLINNAAVLLDHWQEVKVNLDELKKTFDINVFGTIELTESCLKKINKPGQIINIASGWGAFSSNDSSHAPSYKLSKVCLNMYTKLLAERLSNIIISSFDPGWVKTDMGTQSAPKLAATVAKELYDLVHLPKKSGLFWHEGEIREW</sequence>
<reference evidence="4 5" key="1">
    <citation type="submission" date="2018-06" db="EMBL/GenBank/DDBJ databases">
        <authorList>
            <consortium name="Pathogen Informatics"/>
            <person name="Doyle S."/>
        </authorList>
    </citation>
    <scope>NUCLEOTIDE SEQUENCE [LARGE SCALE GENOMIC DNA]</scope>
    <source>
        <strain evidence="4 5">NCTC13316</strain>
    </source>
</reference>
<dbReference type="GO" id="GO:0004316">
    <property type="term" value="F:3-oxoacyl-[acyl-carrier-protein] reductase (NADPH) activity"/>
    <property type="evidence" value="ECO:0007669"/>
    <property type="project" value="UniProtKB-EC"/>
</dbReference>
<evidence type="ECO:0000256" key="1">
    <source>
        <dbReference type="ARBA" id="ARBA00022857"/>
    </source>
</evidence>
<keyword evidence="1" id="KW-0521">NADP</keyword>
<gene>
    <name evidence="4" type="primary">fabG_2</name>
    <name evidence="4" type="ORF">NCTC13316_01330</name>
</gene>
<name>A0A378JIV6_9GAMM</name>
<dbReference type="Pfam" id="PF00106">
    <property type="entry name" value="adh_short"/>
    <property type="match status" value="1"/>
</dbReference>